<dbReference type="EC" id="5.1.3.13" evidence="3"/>
<dbReference type="InterPro" id="IPR000888">
    <property type="entry name" value="RmlC-like"/>
</dbReference>
<name>A0ABW2QR39_9BURK</name>
<dbReference type="PANTHER" id="PTHR21047">
    <property type="entry name" value="DTDP-6-DEOXY-D-GLUCOSE-3,5 EPIMERASE"/>
    <property type="match status" value="1"/>
</dbReference>
<reference evidence="9" key="1">
    <citation type="journal article" date="2019" name="Int. J. Syst. Evol. Microbiol.">
        <title>The Global Catalogue of Microorganisms (GCM) 10K type strain sequencing project: providing services to taxonomists for standard genome sequencing and annotation.</title>
        <authorList>
            <consortium name="The Broad Institute Genomics Platform"/>
            <consortium name="The Broad Institute Genome Sequencing Center for Infectious Disease"/>
            <person name="Wu L."/>
            <person name="Ma J."/>
        </authorList>
    </citation>
    <scope>NUCLEOTIDE SEQUENCE [LARGE SCALE GENOMIC DNA]</scope>
    <source>
        <strain evidence="9">CGMCC 1.12371</strain>
    </source>
</reference>
<comment type="catalytic activity">
    <reaction evidence="1">
        <text>dTDP-4-dehydro-6-deoxy-alpha-D-glucose = dTDP-4-dehydro-beta-L-rhamnose</text>
        <dbReference type="Rhea" id="RHEA:16969"/>
        <dbReference type="ChEBI" id="CHEBI:57649"/>
        <dbReference type="ChEBI" id="CHEBI:62830"/>
        <dbReference type="EC" id="5.1.3.13"/>
    </reaction>
</comment>
<dbReference type="Gene3D" id="2.60.120.10">
    <property type="entry name" value="Jelly Rolls"/>
    <property type="match status" value="1"/>
</dbReference>
<evidence type="ECO:0000313" key="9">
    <source>
        <dbReference type="Proteomes" id="UP001596501"/>
    </source>
</evidence>
<comment type="function">
    <text evidence="2">Catalyzes the epimerization of the C3' and C5'positions of dTDP-6-deoxy-D-xylo-4-hexulose, forming dTDP-6-deoxy-L-lyxo-4-hexulose.</text>
</comment>
<comment type="caution">
    <text evidence="8">The sequence shown here is derived from an EMBL/GenBank/DDBJ whole genome shotgun (WGS) entry which is preliminary data.</text>
</comment>
<protein>
    <recommendedName>
        <fullName evidence="4">dTDP-4-dehydrorhamnose 3,5-epimerase</fullName>
        <ecNumber evidence="3">5.1.3.13</ecNumber>
    </recommendedName>
    <alternativeName>
        <fullName evidence="6">Thymidine diphospho-4-keto-rhamnose 3,5-epimerase</fullName>
    </alternativeName>
    <alternativeName>
        <fullName evidence="5">dTDP-4-keto-6-deoxyglucose 3,5-epimerase</fullName>
    </alternativeName>
    <alternativeName>
        <fullName evidence="7">dTDP-6-deoxy-D-xylo-4-hexulose 3,5-epimerase</fullName>
    </alternativeName>
</protein>
<dbReference type="CDD" id="cd00438">
    <property type="entry name" value="cupin_RmlC"/>
    <property type="match status" value="1"/>
</dbReference>
<gene>
    <name evidence="8" type="ORF">ACFQPB_13050</name>
</gene>
<dbReference type="PANTHER" id="PTHR21047:SF2">
    <property type="entry name" value="THYMIDINE DIPHOSPHO-4-KETO-RHAMNOSE 3,5-EPIMERASE"/>
    <property type="match status" value="1"/>
</dbReference>
<organism evidence="8 9">
    <name type="scientific">Hydrogenophaga atypica</name>
    <dbReference type="NCBI Taxonomy" id="249409"/>
    <lineage>
        <taxon>Bacteria</taxon>
        <taxon>Pseudomonadati</taxon>
        <taxon>Pseudomonadota</taxon>
        <taxon>Betaproteobacteria</taxon>
        <taxon>Burkholderiales</taxon>
        <taxon>Comamonadaceae</taxon>
        <taxon>Hydrogenophaga</taxon>
    </lineage>
</organism>
<evidence type="ECO:0000256" key="6">
    <source>
        <dbReference type="ARBA" id="ARBA00031424"/>
    </source>
</evidence>
<keyword evidence="9" id="KW-1185">Reference proteome</keyword>
<evidence type="ECO:0000256" key="4">
    <source>
        <dbReference type="ARBA" id="ARBA00019595"/>
    </source>
</evidence>
<dbReference type="SUPFAM" id="SSF51182">
    <property type="entry name" value="RmlC-like cupins"/>
    <property type="match status" value="1"/>
</dbReference>
<evidence type="ECO:0000256" key="5">
    <source>
        <dbReference type="ARBA" id="ARBA00029758"/>
    </source>
</evidence>
<dbReference type="InterPro" id="IPR011051">
    <property type="entry name" value="RmlC_Cupin_sf"/>
</dbReference>
<evidence type="ECO:0000256" key="3">
    <source>
        <dbReference type="ARBA" id="ARBA00012098"/>
    </source>
</evidence>
<dbReference type="Proteomes" id="UP001596501">
    <property type="component" value="Unassembled WGS sequence"/>
</dbReference>
<proteinExistence type="predicted"/>
<dbReference type="EMBL" id="JBHTCA010000008">
    <property type="protein sequence ID" value="MFC7409793.1"/>
    <property type="molecule type" value="Genomic_DNA"/>
</dbReference>
<evidence type="ECO:0000256" key="7">
    <source>
        <dbReference type="ARBA" id="ARBA00033311"/>
    </source>
</evidence>
<sequence>MSPNLTITPLPLPGLKRVQRRQHRDDRGVFARLFCAEALATSGWSGSVAQINHSVTHHSGTVRGLHYQRPPHSEIKLVSCIRGEIWDVAVDLRPHSPTFLRWHAERLNAHDGTALLIPAGFAHGFQVLSDDAELVYAHSAAYAPEAEAGLNATDPTLSITWPLPIHTRSPRDMALPLLTPEFEGVSA</sequence>
<dbReference type="Pfam" id="PF00908">
    <property type="entry name" value="dTDP_sugar_isom"/>
    <property type="match status" value="1"/>
</dbReference>
<dbReference type="InterPro" id="IPR014710">
    <property type="entry name" value="RmlC-like_jellyroll"/>
</dbReference>
<accession>A0ABW2QR39</accession>
<dbReference type="RefSeq" id="WP_382223925.1">
    <property type="nucleotide sequence ID" value="NZ_JBHTCA010000008.1"/>
</dbReference>
<evidence type="ECO:0000256" key="1">
    <source>
        <dbReference type="ARBA" id="ARBA00001298"/>
    </source>
</evidence>
<evidence type="ECO:0000313" key="8">
    <source>
        <dbReference type="EMBL" id="MFC7409793.1"/>
    </source>
</evidence>
<evidence type="ECO:0000256" key="2">
    <source>
        <dbReference type="ARBA" id="ARBA00001997"/>
    </source>
</evidence>